<reference evidence="2" key="1">
    <citation type="submission" date="2023-02" db="EMBL/GenBank/DDBJ databases">
        <title>Elizabethkingia anophelis draft genomes.</title>
        <authorList>
            <person name="Nicholson A.C."/>
            <person name="Whitney A.M."/>
            <person name="Humrighouse B.W."/>
            <person name="Villarma A."/>
            <person name="Bell M."/>
            <person name="Mcquiston J."/>
        </authorList>
    </citation>
    <scope>NUCLEOTIDE SEQUENCE</scope>
    <source>
        <strain evidence="2">B4955</strain>
    </source>
</reference>
<comment type="caution">
    <text evidence="2">The sequence shown here is derived from an EMBL/GenBank/DDBJ whole genome shotgun (WGS) entry which is preliminary data.</text>
</comment>
<feature type="domain" description="Metallo-beta-lactamase" evidence="1">
    <location>
        <begin position="42"/>
        <end position="134"/>
    </location>
</feature>
<proteinExistence type="predicted"/>
<organism evidence="2 3">
    <name type="scientific">Elizabethkingia anophelis</name>
    <dbReference type="NCBI Taxonomy" id="1117645"/>
    <lineage>
        <taxon>Bacteria</taxon>
        <taxon>Pseudomonadati</taxon>
        <taxon>Bacteroidota</taxon>
        <taxon>Flavobacteriia</taxon>
        <taxon>Flavobacteriales</taxon>
        <taxon>Weeksellaceae</taxon>
        <taxon>Elizabethkingia</taxon>
    </lineage>
</organism>
<dbReference type="PANTHER" id="PTHR30619">
    <property type="entry name" value="DNA INTERNALIZATION/COMPETENCE PROTEIN COMEC/REC2"/>
    <property type="match status" value="1"/>
</dbReference>
<evidence type="ECO:0000259" key="1">
    <source>
        <dbReference type="Pfam" id="PF00753"/>
    </source>
</evidence>
<dbReference type="InterPro" id="IPR052159">
    <property type="entry name" value="Competence_DNA_uptake"/>
</dbReference>
<dbReference type="EMBL" id="NWGY01000001">
    <property type="protein sequence ID" value="MDV3662677.1"/>
    <property type="molecule type" value="Genomic_DNA"/>
</dbReference>
<dbReference type="Pfam" id="PF00753">
    <property type="entry name" value="Lactamase_B"/>
    <property type="match status" value="1"/>
</dbReference>
<dbReference type="PANTHER" id="PTHR30619:SF1">
    <property type="entry name" value="RECOMBINATION PROTEIN 2"/>
    <property type="match status" value="1"/>
</dbReference>
<protein>
    <recommendedName>
        <fullName evidence="1">Metallo-beta-lactamase domain-containing protein</fullName>
    </recommendedName>
</protein>
<dbReference type="AlphaFoldDB" id="A0AAE4T2A0"/>
<dbReference type="InterPro" id="IPR036866">
    <property type="entry name" value="RibonucZ/Hydroxyglut_hydro"/>
</dbReference>
<gene>
    <name evidence="2" type="ORF">CMU51_01215</name>
</gene>
<dbReference type="SUPFAM" id="SSF56281">
    <property type="entry name" value="Metallo-hydrolase/oxidoreductase"/>
    <property type="match status" value="1"/>
</dbReference>
<evidence type="ECO:0000313" key="3">
    <source>
        <dbReference type="Proteomes" id="UP001189000"/>
    </source>
</evidence>
<dbReference type="Gene3D" id="3.60.15.10">
    <property type="entry name" value="Ribonuclease Z/Hydroxyacylglutathione hydrolase-like"/>
    <property type="match status" value="1"/>
</dbReference>
<accession>A0AAE4T2A0</accession>
<dbReference type="InterPro" id="IPR001279">
    <property type="entry name" value="Metallo-B-lactamas"/>
</dbReference>
<evidence type="ECO:0000313" key="2">
    <source>
        <dbReference type="EMBL" id="MDV3662677.1"/>
    </source>
</evidence>
<name>A0AAE4T2A0_9FLAO</name>
<sequence length="372" mass="43036">MFKEKYYISNSNYRFQTKTLKLIINSTKRSKTEFSVLHAYHGDCILIKTYDADGNEFVILIDGGTAQTFRYTLKEELKTISHINLLILTHIDSDHIAGLINLFNNSMIAEVRIDEIWMNNPDLVEVSKGELITWKQGDTLLNLIRKKKPEVKITQITTENEIINKNGIEFIILSPTVEVVTELHNRWEELRESEKKDNKTNVSSFQNSYTISLRDLSKIPFVPDKSIKDDIFNSASISFLLKCFDISLLLLADSRPEIIIQSLRARAFSEENPLRVDYVKVSHHGSLNNTSQELLSLIKSKNYIISTNGGTHRKHPSRETISRIVYNSNRDNERLNMFFNYDLEYLKSRIGDFIHTADFEDGNWSVSNQNKF</sequence>
<dbReference type="Proteomes" id="UP001189000">
    <property type="component" value="Unassembled WGS sequence"/>
</dbReference>